<dbReference type="EMBL" id="JBHPBY010000125">
    <property type="protein sequence ID" value="MFC1850794.1"/>
    <property type="molecule type" value="Genomic_DNA"/>
</dbReference>
<keyword evidence="6" id="KW-0315">Glutamine amidotransferase</keyword>
<comment type="pathway">
    <text evidence="1">Amino-acid biosynthesis; L-asparagine biosynthesis; L-asparagine from L-aspartate (L-Gln route): step 1/1.</text>
</comment>
<evidence type="ECO:0000313" key="10">
    <source>
        <dbReference type="Proteomes" id="UP001594351"/>
    </source>
</evidence>
<dbReference type="InterPro" id="IPR006426">
    <property type="entry name" value="Asn_synth_AEB"/>
</dbReference>
<evidence type="ECO:0000256" key="5">
    <source>
        <dbReference type="ARBA" id="ARBA00022840"/>
    </source>
</evidence>
<evidence type="ECO:0000256" key="6">
    <source>
        <dbReference type="ARBA" id="ARBA00022962"/>
    </source>
</evidence>
<keyword evidence="9" id="KW-0436">Ligase</keyword>
<evidence type="ECO:0000256" key="4">
    <source>
        <dbReference type="ARBA" id="ARBA00022741"/>
    </source>
</evidence>
<gene>
    <name evidence="9" type="primary">asnB</name>
    <name evidence="9" type="ORF">ACFL27_11425</name>
</gene>
<evidence type="ECO:0000256" key="3">
    <source>
        <dbReference type="ARBA" id="ARBA00012737"/>
    </source>
</evidence>
<dbReference type="InterPro" id="IPR017932">
    <property type="entry name" value="GATase_2_dom"/>
</dbReference>
<organism evidence="9 10">
    <name type="scientific">candidate division CSSED10-310 bacterium</name>
    <dbReference type="NCBI Taxonomy" id="2855610"/>
    <lineage>
        <taxon>Bacteria</taxon>
        <taxon>Bacteria division CSSED10-310</taxon>
    </lineage>
</organism>
<comment type="similarity">
    <text evidence="2">Belongs to the asparagine synthetase family.</text>
</comment>
<evidence type="ECO:0000259" key="8">
    <source>
        <dbReference type="PROSITE" id="PS51278"/>
    </source>
</evidence>
<dbReference type="InterPro" id="IPR001962">
    <property type="entry name" value="Asn_synthase"/>
</dbReference>
<dbReference type="SUPFAM" id="SSF56235">
    <property type="entry name" value="N-terminal nucleophile aminohydrolases (Ntn hydrolases)"/>
    <property type="match status" value="1"/>
</dbReference>
<keyword evidence="4" id="KW-0547">Nucleotide-binding</keyword>
<protein>
    <recommendedName>
        <fullName evidence="3">asparagine synthase (glutamine-hydrolyzing)</fullName>
        <ecNumber evidence="3">6.3.5.4</ecNumber>
    </recommendedName>
</protein>
<dbReference type="InterPro" id="IPR051786">
    <property type="entry name" value="ASN_synthetase/amidase"/>
</dbReference>
<dbReference type="SUPFAM" id="SSF52402">
    <property type="entry name" value="Adenine nucleotide alpha hydrolases-like"/>
    <property type="match status" value="1"/>
</dbReference>
<dbReference type="PANTHER" id="PTHR43284:SF1">
    <property type="entry name" value="ASPARAGINE SYNTHETASE"/>
    <property type="match status" value="1"/>
</dbReference>
<dbReference type="InterPro" id="IPR033738">
    <property type="entry name" value="AsnB_N"/>
</dbReference>
<accession>A0ABV6YX62</accession>
<keyword evidence="5" id="KW-0067">ATP-binding</keyword>
<dbReference type="NCBIfam" id="TIGR01536">
    <property type="entry name" value="asn_synth_AEB"/>
    <property type="match status" value="1"/>
</dbReference>
<evidence type="ECO:0000256" key="1">
    <source>
        <dbReference type="ARBA" id="ARBA00005187"/>
    </source>
</evidence>
<dbReference type="CDD" id="cd00712">
    <property type="entry name" value="AsnB"/>
    <property type="match status" value="1"/>
</dbReference>
<evidence type="ECO:0000313" key="9">
    <source>
        <dbReference type="EMBL" id="MFC1850794.1"/>
    </source>
</evidence>
<dbReference type="EC" id="6.3.5.4" evidence="3"/>
<proteinExistence type="inferred from homology"/>
<dbReference type="InterPro" id="IPR029055">
    <property type="entry name" value="Ntn_hydrolases_N"/>
</dbReference>
<sequence length="648" mass="74300">MCGICGIFGKYSEEALRQMNQALIHRGPDSEGYYSGESCALGIRRLKIIDLAGSDQPIFNEDRSIVLVCNGEIYNYRSLRTMLVEKGHWFSTAGDVEVIVHLYEEYESDLLEHLHGMFAFALWDERKQQLFLARDRLGIKPLYWSEQPGCFLFASEIRSFLASGMINKELDERALYNFAGHPSIPAPLTIFKGIQALLPGHYMLVKGNGIQKIREYWDVDYQQASRQPLAAHEASDIILDKLTEAVKIRLISDVPLGAFLSGGIDSSSVVALMGKILDKPVRTFSIRFTGAEKEFEWFDDASFASKVATQFQTEHTEEIVTGQDVWANLLDSVWAMDQPSGDAIQYYLLSKCARQGVTVALSGTGGDEVFAGYEWFKKIRDSEKFHAWFRWVRPQVAQRMLHWIKLFRKDYHLSAPLRKLETILLGRAGFIERYRLDRRMHRQDDYDYFFCSDLMKRINECDLEAVDPIIRYGTRCAGLDTVARTSYLQLKTDLVNLLIRDQDAVSMANSLEVRVPLLDHLLVETAARVPSELKLRGNEEKFILRQALSHLLPTDITARRKKGFIFPMGSWMRHELKPVINSCLSKEATTRRGVFNPDVAEYLRQGFYAGKQPFFKIWNLAVFELWCRLVLDRKKGWEKPSGTVADYL</sequence>
<dbReference type="PANTHER" id="PTHR43284">
    <property type="entry name" value="ASPARAGINE SYNTHETASE (GLUTAMINE-HYDROLYZING)"/>
    <property type="match status" value="1"/>
</dbReference>
<feature type="domain" description="Glutamine amidotransferase type-2" evidence="8">
    <location>
        <begin position="2"/>
        <end position="208"/>
    </location>
</feature>
<dbReference type="Pfam" id="PF13537">
    <property type="entry name" value="GATase_7"/>
    <property type="match status" value="1"/>
</dbReference>
<dbReference type="PROSITE" id="PS51278">
    <property type="entry name" value="GATASE_TYPE_2"/>
    <property type="match status" value="1"/>
</dbReference>
<dbReference type="InterPro" id="IPR014729">
    <property type="entry name" value="Rossmann-like_a/b/a_fold"/>
</dbReference>
<dbReference type="Proteomes" id="UP001594351">
    <property type="component" value="Unassembled WGS sequence"/>
</dbReference>
<name>A0ABV6YX62_UNCC1</name>
<dbReference type="Gene3D" id="3.40.50.620">
    <property type="entry name" value="HUPs"/>
    <property type="match status" value="2"/>
</dbReference>
<dbReference type="Pfam" id="PF00733">
    <property type="entry name" value="Asn_synthase"/>
    <property type="match status" value="1"/>
</dbReference>
<comment type="catalytic activity">
    <reaction evidence="7">
        <text>L-aspartate + L-glutamine + ATP + H2O = L-asparagine + L-glutamate + AMP + diphosphate + H(+)</text>
        <dbReference type="Rhea" id="RHEA:12228"/>
        <dbReference type="ChEBI" id="CHEBI:15377"/>
        <dbReference type="ChEBI" id="CHEBI:15378"/>
        <dbReference type="ChEBI" id="CHEBI:29985"/>
        <dbReference type="ChEBI" id="CHEBI:29991"/>
        <dbReference type="ChEBI" id="CHEBI:30616"/>
        <dbReference type="ChEBI" id="CHEBI:33019"/>
        <dbReference type="ChEBI" id="CHEBI:58048"/>
        <dbReference type="ChEBI" id="CHEBI:58359"/>
        <dbReference type="ChEBI" id="CHEBI:456215"/>
        <dbReference type="EC" id="6.3.5.4"/>
    </reaction>
</comment>
<dbReference type="Gene3D" id="3.60.20.10">
    <property type="entry name" value="Glutamine Phosphoribosylpyrophosphate, subunit 1, domain 1"/>
    <property type="match status" value="1"/>
</dbReference>
<reference evidence="9 10" key="1">
    <citation type="submission" date="2024-09" db="EMBL/GenBank/DDBJ databases">
        <title>Laminarin stimulates single cell rates of sulfate reduction while oxygen inhibits transcriptomic activity in coastal marine sediment.</title>
        <authorList>
            <person name="Lindsay M."/>
            <person name="Orcutt B."/>
            <person name="Emerson D."/>
            <person name="Stepanauskas R."/>
            <person name="D'Angelo T."/>
        </authorList>
    </citation>
    <scope>NUCLEOTIDE SEQUENCE [LARGE SCALE GENOMIC DNA]</scope>
    <source>
        <strain evidence="9">SAG AM-311-K15</strain>
    </source>
</reference>
<keyword evidence="10" id="KW-1185">Reference proteome</keyword>
<evidence type="ECO:0000256" key="7">
    <source>
        <dbReference type="ARBA" id="ARBA00048741"/>
    </source>
</evidence>
<dbReference type="GO" id="GO:0004066">
    <property type="term" value="F:asparagine synthase (glutamine-hydrolyzing) activity"/>
    <property type="evidence" value="ECO:0007669"/>
    <property type="project" value="UniProtKB-EC"/>
</dbReference>
<evidence type="ECO:0000256" key="2">
    <source>
        <dbReference type="ARBA" id="ARBA00005752"/>
    </source>
</evidence>
<dbReference type="CDD" id="cd01991">
    <property type="entry name" value="Asn_synthase_B_C"/>
    <property type="match status" value="1"/>
</dbReference>
<comment type="caution">
    <text evidence="9">The sequence shown here is derived from an EMBL/GenBank/DDBJ whole genome shotgun (WGS) entry which is preliminary data.</text>
</comment>
<dbReference type="PIRSF" id="PIRSF001589">
    <property type="entry name" value="Asn_synthetase_glu-h"/>
    <property type="match status" value="1"/>
</dbReference>